<evidence type="ECO:0000313" key="4">
    <source>
        <dbReference type="EMBL" id="PNJ10706.1"/>
    </source>
</evidence>
<comment type="subcellular location">
    <subcellularLocation>
        <location evidence="1">Nucleus</location>
    </subcellularLocation>
</comment>
<organism evidence="4">
    <name type="scientific">Pongo abelii</name>
    <name type="common">Sumatran orangutan</name>
    <name type="synonym">Pongo pygmaeus abelii</name>
    <dbReference type="NCBI Taxonomy" id="9601"/>
    <lineage>
        <taxon>Eukaryota</taxon>
        <taxon>Metazoa</taxon>
        <taxon>Chordata</taxon>
        <taxon>Craniata</taxon>
        <taxon>Vertebrata</taxon>
        <taxon>Euteleostomi</taxon>
        <taxon>Mammalia</taxon>
        <taxon>Eutheria</taxon>
        <taxon>Euarchontoglires</taxon>
        <taxon>Primates</taxon>
        <taxon>Haplorrhini</taxon>
        <taxon>Catarrhini</taxon>
        <taxon>Hominidae</taxon>
        <taxon>Pongo</taxon>
    </lineage>
</organism>
<name>A0A2J8RQ92_PONAB</name>
<feature type="domain" description="KRAB" evidence="3">
    <location>
        <begin position="7"/>
        <end position="86"/>
    </location>
</feature>
<dbReference type="PROSITE" id="PS50805">
    <property type="entry name" value="KRAB"/>
    <property type="match status" value="1"/>
</dbReference>
<dbReference type="SMART" id="SM00349">
    <property type="entry name" value="KRAB"/>
    <property type="match status" value="1"/>
</dbReference>
<gene>
    <name evidence="4" type="ORF">CR201_G0049306</name>
</gene>
<sequence length="91" mass="10176">LSAQGTVTFEDVAVNFTWEEWNLLSEAQRCLYRDVTLENLALISSLGMRFLHVCQALVSLPQVIPTLASQSAGITESHSVVQVRVRWHHLG</sequence>
<feature type="non-terminal residue" evidence="4">
    <location>
        <position position="1"/>
    </location>
</feature>
<dbReference type="Gene3D" id="6.10.140.140">
    <property type="match status" value="1"/>
</dbReference>
<accession>A0A2J8RQ92</accession>
<evidence type="ECO:0000259" key="3">
    <source>
        <dbReference type="PROSITE" id="PS50805"/>
    </source>
</evidence>
<dbReference type="Pfam" id="PF01352">
    <property type="entry name" value="KRAB"/>
    <property type="match status" value="1"/>
</dbReference>
<evidence type="ECO:0000256" key="2">
    <source>
        <dbReference type="ARBA" id="ARBA00023242"/>
    </source>
</evidence>
<protein>
    <submittedName>
        <fullName evidence="4">ZNF814 isoform 10</fullName>
    </submittedName>
</protein>
<dbReference type="InterPro" id="IPR036051">
    <property type="entry name" value="KRAB_dom_sf"/>
</dbReference>
<reference evidence="4" key="1">
    <citation type="submission" date="2017-12" db="EMBL/GenBank/DDBJ databases">
        <title>High-resolution comparative analysis of great ape genomes.</title>
        <authorList>
            <person name="Pollen A."/>
            <person name="Hastie A."/>
            <person name="Hormozdiari F."/>
            <person name="Dougherty M."/>
            <person name="Liu R."/>
            <person name="Chaisson M."/>
            <person name="Hoppe E."/>
            <person name="Hill C."/>
            <person name="Pang A."/>
            <person name="Hillier L."/>
            <person name="Baker C."/>
            <person name="Armstrong J."/>
            <person name="Shendure J."/>
            <person name="Paten B."/>
            <person name="Wilson R."/>
            <person name="Chao H."/>
            <person name="Schneider V."/>
            <person name="Ventura M."/>
            <person name="Kronenberg Z."/>
            <person name="Murali S."/>
            <person name="Gordon D."/>
            <person name="Cantsilieris S."/>
            <person name="Munson K."/>
            <person name="Nelson B."/>
            <person name="Raja A."/>
            <person name="Underwood J."/>
            <person name="Diekhans M."/>
            <person name="Fiddes I."/>
            <person name="Haussler D."/>
            <person name="Eichler E."/>
        </authorList>
    </citation>
    <scope>NUCLEOTIDE SEQUENCE [LARGE SCALE GENOMIC DNA]</scope>
    <source>
        <strain evidence="4">Susie</strain>
    </source>
</reference>
<dbReference type="EMBL" id="NDHI03003661">
    <property type="protein sequence ID" value="PNJ10706.1"/>
    <property type="molecule type" value="Genomic_DNA"/>
</dbReference>
<proteinExistence type="predicted"/>
<dbReference type="AlphaFoldDB" id="A0A2J8RQ92"/>
<keyword evidence="2" id="KW-0539">Nucleus</keyword>
<evidence type="ECO:0000256" key="1">
    <source>
        <dbReference type="ARBA" id="ARBA00004123"/>
    </source>
</evidence>
<dbReference type="GO" id="GO:0006355">
    <property type="term" value="P:regulation of DNA-templated transcription"/>
    <property type="evidence" value="ECO:0007669"/>
    <property type="project" value="InterPro"/>
</dbReference>
<dbReference type="SUPFAM" id="SSF109640">
    <property type="entry name" value="KRAB domain (Kruppel-associated box)"/>
    <property type="match status" value="1"/>
</dbReference>
<dbReference type="InterPro" id="IPR050169">
    <property type="entry name" value="Krueppel_C2H2_ZnF"/>
</dbReference>
<dbReference type="InterPro" id="IPR001909">
    <property type="entry name" value="KRAB"/>
</dbReference>
<dbReference type="PANTHER" id="PTHR23232">
    <property type="entry name" value="KRAB DOMAIN C2H2 ZINC FINGER"/>
    <property type="match status" value="1"/>
</dbReference>
<dbReference type="CDD" id="cd07765">
    <property type="entry name" value="KRAB_A-box"/>
    <property type="match status" value="1"/>
</dbReference>
<dbReference type="PANTHER" id="PTHR23232:SF146">
    <property type="entry name" value="KRAB DOMAIN-CONTAINING PROTEIN"/>
    <property type="match status" value="1"/>
</dbReference>
<comment type="caution">
    <text evidence="4">The sequence shown here is derived from an EMBL/GenBank/DDBJ whole genome shotgun (WGS) entry which is preliminary data.</text>
</comment>